<comment type="caution">
    <text evidence="2">The sequence shown here is derived from an EMBL/GenBank/DDBJ whole genome shotgun (WGS) entry which is preliminary data.</text>
</comment>
<protein>
    <submittedName>
        <fullName evidence="2">tRNA (5-methylaminomethyl-2-thiouridine)(34)-methyltransferase MnmD</fullName>
    </submittedName>
</protein>
<organism evidence="2 3">
    <name type="scientific">Ahrensia kielensis</name>
    <dbReference type="NCBI Taxonomy" id="76980"/>
    <lineage>
        <taxon>Bacteria</taxon>
        <taxon>Pseudomonadati</taxon>
        <taxon>Pseudomonadota</taxon>
        <taxon>Alphaproteobacteria</taxon>
        <taxon>Hyphomicrobiales</taxon>
        <taxon>Ahrensiaceae</taxon>
        <taxon>Ahrensia</taxon>
    </lineage>
</organism>
<evidence type="ECO:0000313" key="2">
    <source>
        <dbReference type="EMBL" id="MEM5501428.1"/>
    </source>
</evidence>
<gene>
    <name evidence="2" type="primary">mnmD</name>
    <name evidence="2" type="ORF">WNY59_07480</name>
</gene>
<dbReference type="Gene3D" id="3.40.50.150">
    <property type="entry name" value="Vaccinia Virus protein VP39"/>
    <property type="match status" value="1"/>
</dbReference>
<dbReference type="PANTHER" id="PTHR39963">
    <property type="entry name" value="SLL0983 PROTEIN"/>
    <property type="match status" value="1"/>
</dbReference>
<dbReference type="SUPFAM" id="SSF53335">
    <property type="entry name" value="S-adenosyl-L-methionine-dependent methyltransferases"/>
    <property type="match status" value="1"/>
</dbReference>
<dbReference type="InterPro" id="IPR029063">
    <property type="entry name" value="SAM-dependent_MTases_sf"/>
</dbReference>
<accession>A0ABU9T5L8</accession>
<dbReference type="InterPro" id="IPR047785">
    <property type="entry name" value="tRNA_MNMC2"/>
</dbReference>
<evidence type="ECO:0000259" key="1">
    <source>
        <dbReference type="Pfam" id="PF05430"/>
    </source>
</evidence>
<evidence type="ECO:0000313" key="3">
    <source>
        <dbReference type="Proteomes" id="UP001477870"/>
    </source>
</evidence>
<dbReference type="Pfam" id="PF05430">
    <property type="entry name" value="Methyltransf_30"/>
    <property type="match status" value="1"/>
</dbReference>
<dbReference type="PANTHER" id="PTHR39963:SF1">
    <property type="entry name" value="MNMC-LIKE METHYLTRANSFERASE DOMAIN-CONTAINING PROTEIN"/>
    <property type="match status" value="1"/>
</dbReference>
<dbReference type="Proteomes" id="UP001477870">
    <property type="component" value="Unassembled WGS sequence"/>
</dbReference>
<proteinExistence type="predicted"/>
<reference evidence="2 3" key="1">
    <citation type="submission" date="2024-03" db="EMBL/GenBank/DDBJ databases">
        <title>Community enrichment and isolation of bacterial strains for fucoidan degradation.</title>
        <authorList>
            <person name="Sichert A."/>
        </authorList>
    </citation>
    <scope>NUCLEOTIDE SEQUENCE [LARGE SCALE GENOMIC DNA]</scope>
    <source>
        <strain evidence="2 3">AS62</strain>
    </source>
</reference>
<dbReference type="EMBL" id="JBBMQO010000003">
    <property type="protein sequence ID" value="MEM5501428.1"/>
    <property type="molecule type" value="Genomic_DNA"/>
</dbReference>
<dbReference type="InterPro" id="IPR008471">
    <property type="entry name" value="MnmC-like_methylTransf"/>
</dbReference>
<feature type="domain" description="MnmC-like methyltransferase" evidence="1">
    <location>
        <begin position="113"/>
        <end position="232"/>
    </location>
</feature>
<dbReference type="RefSeq" id="WP_342847932.1">
    <property type="nucleotide sequence ID" value="NZ_JBBMQO010000003.1"/>
</dbReference>
<name>A0ABU9T5L8_9HYPH</name>
<keyword evidence="3" id="KW-1185">Reference proteome</keyword>
<dbReference type="NCBIfam" id="NF033855">
    <property type="entry name" value="tRNA_MNMC2"/>
    <property type="match status" value="1"/>
</dbReference>
<sequence length="242" mass="27269">MMENNLPRDVLEFREGDMPFSTQFGDHFYCKTDGRAECAHVFLGGNNLPLRWDDGGDFTIAELGFGTGLNFLETWRQWKVHRKHGDVLHFVSFEAFPMTEDIMARSVAAWPQVSSEQAKLARMWPELSTAPVAWAMDEQTTLTIIVADVLDGMRNWTGKADAWFLDGFAPARNPDMWSLELMQEMHQRTNEGGTFASYTAAGWVRRNLAEAGFNVMKTSGFAGKRDMIKGAKSSVQSQDTPE</sequence>